<dbReference type="Proteomes" id="UP000316778">
    <property type="component" value="Unassembled WGS sequence"/>
</dbReference>
<dbReference type="PROSITE" id="PS51257">
    <property type="entry name" value="PROKAR_LIPOPROTEIN"/>
    <property type="match status" value="1"/>
</dbReference>
<evidence type="ECO:0000256" key="2">
    <source>
        <dbReference type="ARBA" id="ARBA00006275"/>
    </source>
</evidence>
<accession>A0A562SZG3</accession>
<evidence type="ECO:0000256" key="1">
    <source>
        <dbReference type="ARBA" id="ARBA00004442"/>
    </source>
</evidence>
<dbReference type="AlphaFoldDB" id="A0A562SZG3"/>
<dbReference type="InterPro" id="IPR033985">
    <property type="entry name" value="SusD-like_N"/>
</dbReference>
<gene>
    <name evidence="8" type="ORF">LX66_3940</name>
</gene>
<dbReference type="Pfam" id="PF14322">
    <property type="entry name" value="SusD-like_3"/>
    <property type="match status" value="1"/>
</dbReference>
<comment type="similarity">
    <text evidence="2">Belongs to the SusD family.</text>
</comment>
<dbReference type="InterPro" id="IPR011990">
    <property type="entry name" value="TPR-like_helical_dom_sf"/>
</dbReference>
<dbReference type="Pfam" id="PF07980">
    <property type="entry name" value="SusD_RagB"/>
    <property type="match status" value="1"/>
</dbReference>
<keyword evidence="5" id="KW-0998">Cell outer membrane</keyword>
<sequence>MKSEHITYHHTLMCYRSILLIVLLTFGLASCKKLITVDAPSTSISSENVYTNDGTATAVLTDIYANLSAQNSSLYLGTGLPGLSLLASLSADELTLYNLNNNALLSYYINDLTSFTIPNLWEAAYPVIFVTNAAIEGLSNTDALTPAVRRQLMGEARFMRAFCFFYLVNLYGDIPLPLSTNYQINAGLPRAEKTKAYDQIILDLLEARQLLRDEYVAADALSPTNERVRPTSWAAAALLARAYLYRGDYLNAEKQASDVINHGSLYSLPNLDAAFLKNSTEAIWQLQPVGIQKDRNTGEGKLFVLPDTGPDNRNYPVYLSDHLVDSFEAGDQRRVQWIDSVMANGNTYHYASKYKIGWEDVPTAEYVVVLRLGEQYLIRAEARAHSGNLTGAVADLNSIRHRAGLPNTPAITAPDLLKAILQERKAELFTEWGHRWLDLKRSQMVNAVMDIVAPQKGGAWRNTAQLYPIPQTELQKDLNLTQNAGY</sequence>
<dbReference type="Gene3D" id="1.25.40.390">
    <property type="match status" value="1"/>
</dbReference>
<evidence type="ECO:0000313" key="8">
    <source>
        <dbReference type="EMBL" id="TWI86677.1"/>
    </source>
</evidence>
<evidence type="ECO:0000256" key="4">
    <source>
        <dbReference type="ARBA" id="ARBA00023136"/>
    </source>
</evidence>
<organism evidence="8 9">
    <name type="scientific">Chitinophaga japonensis</name>
    <name type="common">Flexibacter japonensis</name>
    <dbReference type="NCBI Taxonomy" id="104662"/>
    <lineage>
        <taxon>Bacteria</taxon>
        <taxon>Pseudomonadati</taxon>
        <taxon>Bacteroidota</taxon>
        <taxon>Chitinophagia</taxon>
        <taxon>Chitinophagales</taxon>
        <taxon>Chitinophagaceae</taxon>
        <taxon>Chitinophaga</taxon>
    </lineage>
</organism>
<protein>
    <submittedName>
        <fullName evidence="8">Putative outer membrane starch-binding protein</fullName>
    </submittedName>
</protein>
<dbReference type="EMBL" id="VLLG01000004">
    <property type="protein sequence ID" value="TWI86677.1"/>
    <property type="molecule type" value="Genomic_DNA"/>
</dbReference>
<comment type="caution">
    <text evidence="8">The sequence shown here is derived from an EMBL/GenBank/DDBJ whole genome shotgun (WGS) entry which is preliminary data.</text>
</comment>
<keyword evidence="3" id="KW-0732">Signal</keyword>
<dbReference type="RefSeq" id="WP_145716666.1">
    <property type="nucleotide sequence ID" value="NZ_BAAAFY010000004.1"/>
</dbReference>
<reference evidence="8 9" key="1">
    <citation type="journal article" date="2013" name="Stand. Genomic Sci.">
        <title>Genomic Encyclopedia of Type Strains, Phase I: The one thousand microbial genomes (KMG-I) project.</title>
        <authorList>
            <person name="Kyrpides N.C."/>
            <person name="Woyke T."/>
            <person name="Eisen J.A."/>
            <person name="Garrity G."/>
            <person name="Lilburn T.G."/>
            <person name="Beck B.J."/>
            <person name="Whitman W.B."/>
            <person name="Hugenholtz P."/>
            <person name="Klenk H.P."/>
        </authorList>
    </citation>
    <scope>NUCLEOTIDE SEQUENCE [LARGE SCALE GENOMIC DNA]</scope>
    <source>
        <strain evidence="8 9">DSM 13484</strain>
    </source>
</reference>
<evidence type="ECO:0000313" key="9">
    <source>
        <dbReference type="Proteomes" id="UP000316778"/>
    </source>
</evidence>
<evidence type="ECO:0000256" key="5">
    <source>
        <dbReference type="ARBA" id="ARBA00023237"/>
    </source>
</evidence>
<proteinExistence type="inferred from homology"/>
<feature type="domain" description="RagB/SusD" evidence="6">
    <location>
        <begin position="353"/>
        <end position="486"/>
    </location>
</feature>
<feature type="domain" description="SusD-like N-terminal" evidence="7">
    <location>
        <begin position="95"/>
        <end position="244"/>
    </location>
</feature>
<comment type="subcellular location">
    <subcellularLocation>
        <location evidence="1">Cell outer membrane</location>
    </subcellularLocation>
</comment>
<evidence type="ECO:0000256" key="3">
    <source>
        <dbReference type="ARBA" id="ARBA00022729"/>
    </source>
</evidence>
<evidence type="ECO:0000259" key="7">
    <source>
        <dbReference type="Pfam" id="PF14322"/>
    </source>
</evidence>
<dbReference type="InterPro" id="IPR012944">
    <property type="entry name" value="SusD_RagB_dom"/>
</dbReference>
<name>A0A562SZG3_CHIJA</name>
<dbReference type="GO" id="GO:0009279">
    <property type="term" value="C:cell outer membrane"/>
    <property type="evidence" value="ECO:0007669"/>
    <property type="project" value="UniProtKB-SubCell"/>
</dbReference>
<evidence type="ECO:0000259" key="6">
    <source>
        <dbReference type="Pfam" id="PF07980"/>
    </source>
</evidence>
<keyword evidence="9" id="KW-1185">Reference proteome</keyword>
<keyword evidence="4" id="KW-0472">Membrane</keyword>
<dbReference type="SUPFAM" id="SSF48452">
    <property type="entry name" value="TPR-like"/>
    <property type="match status" value="1"/>
</dbReference>
<dbReference type="OrthoDB" id="625727at2"/>
<dbReference type="CDD" id="cd08977">
    <property type="entry name" value="SusD"/>
    <property type="match status" value="1"/>
</dbReference>